<evidence type="ECO:0000313" key="4">
    <source>
        <dbReference type="Proteomes" id="UP001370348"/>
    </source>
</evidence>
<keyword evidence="1" id="KW-0732">Signal</keyword>
<accession>A0ABZ2M403</accession>
<gene>
    <name evidence="3" type="ORF">LZC94_12000</name>
</gene>
<feature type="chain" id="PRO_5046803041" evidence="1">
    <location>
        <begin position="23"/>
        <end position="259"/>
    </location>
</feature>
<organism evidence="3 4">
    <name type="scientific">Pendulispora albinea</name>
    <dbReference type="NCBI Taxonomy" id="2741071"/>
    <lineage>
        <taxon>Bacteria</taxon>
        <taxon>Pseudomonadati</taxon>
        <taxon>Myxococcota</taxon>
        <taxon>Myxococcia</taxon>
        <taxon>Myxococcales</taxon>
        <taxon>Sorangiineae</taxon>
        <taxon>Pendulisporaceae</taxon>
        <taxon>Pendulispora</taxon>
    </lineage>
</organism>
<dbReference type="InterPro" id="IPR027843">
    <property type="entry name" value="DUF4440"/>
</dbReference>
<sequence length="259" mass="28096">MFLFRSRVPAVLLALSALGALGAGSAGCAAQPGGGATAPTRGGGKDELVQVTQELLDAIAPGKKEVWDRYLAADAIYTDENGKTFTRKEFLEELKPLPPYARGTLKIKHSIVRLSSDHAVVVHQDEENEEIYGQKITTGFVITDTWRLRQNRWELLASSVVGLASDPVAVKLGSARLDAFAGEYSVGSGASFVVRREGDHLVAAREGRPPIALYAEGDGLFFARGSTDRWAFVADDSGAIAEMRQRRRGNDVVWKKKRP</sequence>
<dbReference type="InterPro" id="IPR032710">
    <property type="entry name" value="NTF2-like_dom_sf"/>
</dbReference>
<dbReference type="PROSITE" id="PS51257">
    <property type="entry name" value="PROKAR_LIPOPROTEIN"/>
    <property type="match status" value="1"/>
</dbReference>
<dbReference type="RefSeq" id="WP_394827616.1">
    <property type="nucleotide sequence ID" value="NZ_CP089984.1"/>
</dbReference>
<dbReference type="SUPFAM" id="SSF54427">
    <property type="entry name" value="NTF2-like"/>
    <property type="match status" value="1"/>
</dbReference>
<feature type="domain" description="DUF4440" evidence="2">
    <location>
        <begin position="49"/>
        <end position="154"/>
    </location>
</feature>
<feature type="signal peptide" evidence="1">
    <location>
        <begin position="1"/>
        <end position="22"/>
    </location>
</feature>
<evidence type="ECO:0000256" key="1">
    <source>
        <dbReference type="SAM" id="SignalP"/>
    </source>
</evidence>
<dbReference type="Proteomes" id="UP001370348">
    <property type="component" value="Chromosome"/>
</dbReference>
<keyword evidence="4" id="KW-1185">Reference proteome</keyword>
<evidence type="ECO:0000313" key="3">
    <source>
        <dbReference type="EMBL" id="WXB17974.1"/>
    </source>
</evidence>
<dbReference type="Pfam" id="PF14534">
    <property type="entry name" value="DUF4440"/>
    <property type="match status" value="1"/>
</dbReference>
<protein>
    <submittedName>
        <fullName evidence="3">Nuclear transport factor 2 family protein</fullName>
    </submittedName>
</protein>
<dbReference type="Gene3D" id="3.10.450.50">
    <property type="match status" value="1"/>
</dbReference>
<dbReference type="EMBL" id="CP089984">
    <property type="protein sequence ID" value="WXB17974.1"/>
    <property type="molecule type" value="Genomic_DNA"/>
</dbReference>
<proteinExistence type="predicted"/>
<reference evidence="3 4" key="1">
    <citation type="submission" date="2021-12" db="EMBL/GenBank/DDBJ databases">
        <title>Discovery of the Pendulisporaceae a myxobacterial family with distinct sporulation behavior and unique specialized metabolism.</title>
        <authorList>
            <person name="Garcia R."/>
            <person name="Popoff A."/>
            <person name="Bader C.D."/>
            <person name="Loehr J."/>
            <person name="Walesch S."/>
            <person name="Walt C."/>
            <person name="Boldt J."/>
            <person name="Bunk B."/>
            <person name="Haeckl F.J.F.P.J."/>
            <person name="Gunesch A.P."/>
            <person name="Birkelbach J."/>
            <person name="Nuebel U."/>
            <person name="Pietschmann T."/>
            <person name="Bach T."/>
            <person name="Mueller R."/>
        </authorList>
    </citation>
    <scope>NUCLEOTIDE SEQUENCE [LARGE SCALE GENOMIC DNA]</scope>
    <source>
        <strain evidence="3 4">MSr11954</strain>
    </source>
</reference>
<evidence type="ECO:0000259" key="2">
    <source>
        <dbReference type="Pfam" id="PF14534"/>
    </source>
</evidence>
<name>A0ABZ2M403_9BACT</name>